<feature type="transmembrane region" description="Helical" evidence="12">
    <location>
        <begin position="298"/>
        <end position="315"/>
    </location>
</feature>
<dbReference type="AlphaFoldDB" id="K0IJJ5"/>
<name>K0IJJ5_NITGG</name>
<organism evidence="14 15">
    <name type="scientific">Nitrososphaera gargensis (strain Ga9.2)</name>
    <dbReference type="NCBI Taxonomy" id="1237085"/>
    <lineage>
        <taxon>Archaea</taxon>
        <taxon>Nitrososphaerota</taxon>
        <taxon>Nitrososphaeria</taxon>
        <taxon>Nitrososphaerales</taxon>
        <taxon>Nitrososphaeraceae</taxon>
        <taxon>Nitrososphaera</taxon>
    </lineage>
</organism>
<keyword evidence="11" id="KW-0175">Coiled coil</keyword>
<dbReference type="PANTHER" id="PTHR43711">
    <property type="entry name" value="TWO-COMPONENT HISTIDINE KINASE"/>
    <property type="match status" value="1"/>
</dbReference>
<dbReference type="Pfam" id="PF00512">
    <property type="entry name" value="HisKA"/>
    <property type="match status" value="1"/>
</dbReference>
<dbReference type="STRING" id="1237085.Ngar_c32750"/>
<dbReference type="Gene3D" id="1.10.287.130">
    <property type="match status" value="1"/>
</dbReference>
<keyword evidence="7 12" id="KW-0812">Transmembrane</keyword>
<dbReference type="SMART" id="SM00387">
    <property type="entry name" value="HATPase_c"/>
    <property type="match status" value="1"/>
</dbReference>
<dbReference type="InterPro" id="IPR003661">
    <property type="entry name" value="HisK_dim/P_dom"/>
</dbReference>
<evidence type="ECO:0000313" key="14">
    <source>
        <dbReference type="EMBL" id="AFU60190.1"/>
    </source>
</evidence>
<comment type="subcellular location">
    <subcellularLocation>
        <location evidence="2">Cell membrane</location>
        <topology evidence="2">Multi-pass membrane protein</topology>
    </subcellularLocation>
</comment>
<dbReference type="Gene3D" id="3.30.450.20">
    <property type="entry name" value="PAS domain"/>
    <property type="match status" value="1"/>
</dbReference>
<evidence type="ECO:0000256" key="11">
    <source>
        <dbReference type="SAM" id="Coils"/>
    </source>
</evidence>
<keyword evidence="9 12" id="KW-1133">Transmembrane helix</keyword>
<dbReference type="KEGG" id="nga:Ngar_c32750"/>
<proteinExistence type="predicted"/>
<dbReference type="CDD" id="cd00082">
    <property type="entry name" value="HisKA"/>
    <property type="match status" value="1"/>
</dbReference>
<evidence type="ECO:0000259" key="13">
    <source>
        <dbReference type="PROSITE" id="PS50109"/>
    </source>
</evidence>
<evidence type="ECO:0000256" key="5">
    <source>
        <dbReference type="ARBA" id="ARBA00022553"/>
    </source>
</evidence>
<evidence type="ECO:0000256" key="8">
    <source>
        <dbReference type="ARBA" id="ARBA00022777"/>
    </source>
</evidence>
<dbReference type="InterPro" id="IPR050736">
    <property type="entry name" value="Sensor_HK_Regulatory"/>
</dbReference>
<dbReference type="PANTHER" id="PTHR43711:SF1">
    <property type="entry name" value="HISTIDINE KINASE 1"/>
    <property type="match status" value="1"/>
</dbReference>
<keyword evidence="12" id="KW-0472">Membrane</keyword>
<keyword evidence="8 14" id="KW-0418">Kinase</keyword>
<dbReference type="EC" id="2.7.13.3" evidence="3"/>
<keyword evidence="15" id="KW-1185">Reference proteome</keyword>
<dbReference type="HOGENOM" id="CLU_031353_0_0_2"/>
<protein>
    <recommendedName>
        <fullName evidence="3">histidine kinase</fullName>
        <ecNumber evidence="3">2.7.13.3</ecNumber>
    </recommendedName>
</protein>
<dbReference type="SMART" id="SM00388">
    <property type="entry name" value="HisKA"/>
    <property type="match status" value="1"/>
</dbReference>
<dbReference type="InterPro" id="IPR029151">
    <property type="entry name" value="Sensor-like_sf"/>
</dbReference>
<evidence type="ECO:0000256" key="12">
    <source>
        <dbReference type="SAM" id="Phobius"/>
    </source>
</evidence>
<reference evidence="14 15" key="1">
    <citation type="journal article" date="2012" name="Environ. Microbiol.">
        <title>The genome of the ammonia-oxidizing Candidatus Nitrososphaera gargensis: insights into metabolic versatility and environmental adaptations.</title>
        <authorList>
            <person name="Spang A."/>
            <person name="Poehlein A."/>
            <person name="Offre P."/>
            <person name="Zumbragel S."/>
            <person name="Haider S."/>
            <person name="Rychlik N."/>
            <person name="Nowka B."/>
            <person name="Schmeisser C."/>
            <person name="Lebedeva E.V."/>
            <person name="Rattei T."/>
            <person name="Bohm C."/>
            <person name="Schmid M."/>
            <person name="Galushko A."/>
            <person name="Hatzenpichler R."/>
            <person name="Weinmaier T."/>
            <person name="Daniel R."/>
            <person name="Schleper C."/>
            <person name="Spieck E."/>
            <person name="Streit W."/>
            <person name="Wagner M."/>
        </authorList>
    </citation>
    <scope>NUCLEOTIDE SEQUENCE [LARGE SCALE GENOMIC DNA]</scope>
    <source>
        <strain evidence="15">Ga9.2</strain>
    </source>
</reference>
<dbReference type="Pfam" id="PF22309">
    <property type="entry name" value="HK-GC-Chemotax_sensor"/>
    <property type="match status" value="1"/>
</dbReference>
<gene>
    <name evidence="14" type="ordered locus">Ngar_c32750</name>
</gene>
<dbReference type="RefSeq" id="WP_015020723.1">
    <property type="nucleotide sequence ID" value="NC_018719.1"/>
</dbReference>
<dbReference type="OrthoDB" id="8127at2157"/>
<evidence type="ECO:0000256" key="1">
    <source>
        <dbReference type="ARBA" id="ARBA00000085"/>
    </source>
</evidence>
<dbReference type="CDD" id="cd12914">
    <property type="entry name" value="PDC1_DGC_like"/>
    <property type="match status" value="1"/>
</dbReference>
<dbReference type="InterPro" id="IPR036097">
    <property type="entry name" value="HisK_dim/P_sf"/>
</dbReference>
<accession>K0IJJ5</accession>
<feature type="transmembrane region" description="Helical" evidence="12">
    <location>
        <begin position="22"/>
        <end position="45"/>
    </location>
</feature>
<dbReference type="InterPro" id="IPR054513">
    <property type="entry name" value="Dret_0059-like_sensor"/>
</dbReference>
<evidence type="ECO:0000256" key="6">
    <source>
        <dbReference type="ARBA" id="ARBA00022679"/>
    </source>
</evidence>
<feature type="domain" description="Histidine kinase" evidence="13">
    <location>
        <begin position="389"/>
        <end position="609"/>
    </location>
</feature>
<dbReference type="InParanoid" id="K0IJJ5"/>
<evidence type="ECO:0000256" key="9">
    <source>
        <dbReference type="ARBA" id="ARBA00022989"/>
    </source>
</evidence>
<dbReference type="GeneID" id="13797085"/>
<dbReference type="EMBL" id="CP002408">
    <property type="protein sequence ID" value="AFU60190.1"/>
    <property type="molecule type" value="Genomic_DNA"/>
</dbReference>
<feature type="coiled-coil region" evidence="11">
    <location>
        <begin position="348"/>
        <end position="385"/>
    </location>
</feature>
<dbReference type="InterPro" id="IPR005467">
    <property type="entry name" value="His_kinase_dom"/>
</dbReference>
<sequence>MSLCTWNDVVMEKRLEKNASRWLIPAVIGVAVVAGLAFAILYVTYNNTEANIRQSLFEQQKDRQLETTKALAQHIGSDMDSILMRLEALANIELLQNGDLTSPEVRQLAQKYFDTANEISYVDYLFVFDKDDVAVLNIVDSPEQQTLEGADFSERDYVQQAHATRAPVFSDGFQGIDGKYRIAIVHPIINRETKEYVGLVGVAIPTIDLFGRYGNIYQIKSQYLAVLDTNANHLVHGNHDLIGKNFFDEYTQQFTQQNADLNNAMRQVLSGQPAHTVYTIEAGERLTSGHPVFVQNKLAYVVFVVTPTSVIYSNINSILAAERTQVFVQQVALATAVGLFVAFAVWLNRNLNKEVKRRTQELENANRQLAEANEQLKANDRLQKEFINIAAHELRTPIQPILGATELIDAGFENKDRVEITKPELDLIVRNAKRLERLSSTILEVARIESNSLKLNRKILDINERITNIIADVRVTLDSNGKTKKKGLKLLFEPKNSPILVEADEERITQAISNIVGNAVKFTESGSIVVTSEAKDDHAIITVKDTGSGIDPEVFPKLFTKFASKSEKGTGLGLFLTKNIVEAHGGTIRAENNENGKGATFTFTLPIAAS</sequence>
<keyword evidence="5" id="KW-0597">Phosphoprotein</keyword>
<dbReference type="SUPFAM" id="SSF55874">
    <property type="entry name" value="ATPase domain of HSP90 chaperone/DNA topoisomerase II/histidine kinase"/>
    <property type="match status" value="1"/>
</dbReference>
<dbReference type="BioCyc" id="CNIT1237085:G1324-3275-MONOMER"/>
<dbReference type="Pfam" id="PF02518">
    <property type="entry name" value="HATPase_c"/>
    <property type="match status" value="1"/>
</dbReference>
<dbReference type="InterPro" id="IPR004358">
    <property type="entry name" value="Sig_transdc_His_kin-like_C"/>
</dbReference>
<evidence type="ECO:0000256" key="7">
    <source>
        <dbReference type="ARBA" id="ARBA00022692"/>
    </source>
</evidence>
<dbReference type="InterPro" id="IPR036890">
    <property type="entry name" value="HATPase_C_sf"/>
</dbReference>
<comment type="catalytic activity">
    <reaction evidence="1">
        <text>ATP + protein L-histidine = ADP + protein N-phospho-L-histidine.</text>
        <dbReference type="EC" id="2.7.13.3"/>
    </reaction>
</comment>
<evidence type="ECO:0000256" key="3">
    <source>
        <dbReference type="ARBA" id="ARBA00012438"/>
    </source>
</evidence>
<feature type="transmembrane region" description="Helical" evidence="12">
    <location>
        <begin position="327"/>
        <end position="348"/>
    </location>
</feature>
<evidence type="ECO:0000256" key="4">
    <source>
        <dbReference type="ARBA" id="ARBA00022475"/>
    </source>
</evidence>
<dbReference type="GO" id="GO:0005886">
    <property type="term" value="C:plasma membrane"/>
    <property type="evidence" value="ECO:0007669"/>
    <property type="project" value="UniProtKB-SubCell"/>
</dbReference>
<keyword evidence="6" id="KW-0808">Transferase</keyword>
<evidence type="ECO:0000256" key="2">
    <source>
        <dbReference type="ARBA" id="ARBA00004651"/>
    </source>
</evidence>
<dbReference type="GO" id="GO:0000155">
    <property type="term" value="F:phosphorelay sensor kinase activity"/>
    <property type="evidence" value="ECO:0007669"/>
    <property type="project" value="InterPro"/>
</dbReference>
<dbReference type="SUPFAM" id="SSF47384">
    <property type="entry name" value="Homodimeric domain of signal transducing histidine kinase"/>
    <property type="match status" value="1"/>
</dbReference>
<dbReference type="PROSITE" id="PS50109">
    <property type="entry name" value="HIS_KIN"/>
    <property type="match status" value="1"/>
</dbReference>
<dbReference type="InterPro" id="IPR003594">
    <property type="entry name" value="HATPase_dom"/>
</dbReference>
<dbReference type="Gene3D" id="3.30.565.10">
    <property type="entry name" value="Histidine kinase-like ATPase, C-terminal domain"/>
    <property type="match status" value="1"/>
</dbReference>
<dbReference type="Proteomes" id="UP000008037">
    <property type="component" value="Chromosome"/>
</dbReference>
<evidence type="ECO:0000256" key="10">
    <source>
        <dbReference type="ARBA" id="ARBA00023012"/>
    </source>
</evidence>
<keyword evidence="10" id="KW-0902">Two-component regulatory system</keyword>
<keyword evidence="4" id="KW-1003">Cell membrane</keyword>
<dbReference type="PRINTS" id="PR00344">
    <property type="entry name" value="BCTRLSENSOR"/>
</dbReference>
<evidence type="ECO:0000313" key="15">
    <source>
        <dbReference type="Proteomes" id="UP000008037"/>
    </source>
</evidence>
<dbReference type="SUPFAM" id="SSF103190">
    <property type="entry name" value="Sensory domain-like"/>
    <property type="match status" value="1"/>
</dbReference>